<keyword evidence="1" id="KW-1133">Transmembrane helix</keyword>
<accession>A0A955L1U4</accession>
<feature type="transmembrane region" description="Helical" evidence="1">
    <location>
        <begin position="210"/>
        <end position="233"/>
    </location>
</feature>
<feature type="non-terminal residue" evidence="3">
    <location>
        <position position="265"/>
    </location>
</feature>
<reference evidence="3" key="1">
    <citation type="submission" date="2020-04" db="EMBL/GenBank/DDBJ databases">
        <authorList>
            <person name="Zhang T."/>
        </authorList>
    </citation>
    <scope>NUCLEOTIDE SEQUENCE</scope>
    <source>
        <strain evidence="3">HKST-UBA13</strain>
    </source>
</reference>
<feature type="transmembrane region" description="Helical" evidence="1">
    <location>
        <begin position="128"/>
        <end position="159"/>
    </location>
</feature>
<proteinExistence type="predicted"/>
<feature type="domain" description="EamA" evidence="2">
    <location>
        <begin position="148"/>
        <end position="264"/>
    </location>
</feature>
<feature type="transmembrane region" description="Helical" evidence="1">
    <location>
        <begin position="179"/>
        <end position="198"/>
    </location>
</feature>
<dbReference type="AlphaFoldDB" id="A0A955L1U4"/>
<feature type="transmembrane region" description="Helical" evidence="1">
    <location>
        <begin position="98"/>
        <end position="116"/>
    </location>
</feature>
<dbReference type="EMBL" id="JAGQLJ010000077">
    <property type="protein sequence ID" value="MCA9381325.1"/>
    <property type="molecule type" value="Genomic_DNA"/>
</dbReference>
<dbReference type="InterPro" id="IPR000620">
    <property type="entry name" value="EamA_dom"/>
</dbReference>
<dbReference type="GO" id="GO:0016020">
    <property type="term" value="C:membrane"/>
    <property type="evidence" value="ECO:0007669"/>
    <property type="project" value="InterPro"/>
</dbReference>
<dbReference type="PANTHER" id="PTHR22911:SF137">
    <property type="entry name" value="SOLUTE CARRIER FAMILY 35 MEMBER G2-RELATED"/>
    <property type="match status" value="1"/>
</dbReference>
<organism evidence="3 4">
    <name type="scientific">Candidatus Dojkabacteria bacterium</name>
    <dbReference type="NCBI Taxonomy" id="2099670"/>
    <lineage>
        <taxon>Bacteria</taxon>
        <taxon>Candidatus Dojkabacteria</taxon>
    </lineage>
</organism>
<evidence type="ECO:0000259" key="2">
    <source>
        <dbReference type="Pfam" id="PF00892"/>
    </source>
</evidence>
<feature type="transmembrane region" description="Helical" evidence="1">
    <location>
        <begin position="5"/>
        <end position="25"/>
    </location>
</feature>
<comment type="caution">
    <text evidence="3">The sequence shown here is derived from an EMBL/GenBank/DDBJ whole genome shotgun (WGS) entry which is preliminary data.</text>
</comment>
<protein>
    <submittedName>
        <fullName evidence="3">DMT family transporter</fullName>
    </submittedName>
</protein>
<gene>
    <name evidence="3" type="ORF">KC678_03600</name>
</gene>
<dbReference type="InterPro" id="IPR037185">
    <property type="entry name" value="EmrE-like"/>
</dbReference>
<evidence type="ECO:0000256" key="1">
    <source>
        <dbReference type="SAM" id="Phobius"/>
    </source>
</evidence>
<evidence type="ECO:0000313" key="3">
    <source>
        <dbReference type="EMBL" id="MCA9381325.1"/>
    </source>
</evidence>
<feature type="transmembrane region" description="Helical" evidence="1">
    <location>
        <begin position="239"/>
        <end position="260"/>
    </location>
</feature>
<dbReference type="PANTHER" id="PTHR22911">
    <property type="entry name" value="ACYL-MALONYL CONDENSING ENZYME-RELATED"/>
    <property type="match status" value="1"/>
</dbReference>
<evidence type="ECO:0000313" key="4">
    <source>
        <dbReference type="Proteomes" id="UP000775877"/>
    </source>
</evidence>
<dbReference type="SUPFAM" id="SSF103481">
    <property type="entry name" value="Multidrug resistance efflux transporter EmrE"/>
    <property type="match status" value="1"/>
</dbReference>
<dbReference type="Proteomes" id="UP000775877">
    <property type="component" value="Unassembled WGS sequence"/>
</dbReference>
<reference evidence="3" key="2">
    <citation type="journal article" date="2021" name="Microbiome">
        <title>Successional dynamics and alternative stable states in a saline activated sludge microbial community over 9 years.</title>
        <authorList>
            <person name="Wang Y."/>
            <person name="Ye J."/>
            <person name="Ju F."/>
            <person name="Liu L."/>
            <person name="Boyd J.A."/>
            <person name="Deng Y."/>
            <person name="Parks D.H."/>
            <person name="Jiang X."/>
            <person name="Yin X."/>
            <person name="Woodcroft B.J."/>
            <person name="Tyson G.W."/>
            <person name="Hugenholtz P."/>
            <person name="Polz M.F."/>
            <person name="Zhang T."/>
        </authorList>
    </citation>
    <scope>NUCLEOTIDE SEQUENCE</scope>
    <source>
        <strain evidence="3">HKST-UBA13</strain>
    </source>
</reference>
<feature type="transmembrane region" description="Helical" evidence="1">
    <location>
        <begin position="37"/>
        <end position="55"/>
    </location>
</feature>
<feature type="domain" description="EamA" evidence="2">
    <location>
        <begin position="7"/>
        <end position="139"/>
    </location>
</feature>
<keyword evidence="1" id="KW-0812">Transmembrane</keyword>
<dbReference type="Pfam" id="PF00892">
    <property type="entry name" value="EamA"/>
    <property type="match status" value="2"/>
</dbReference>
<name>A0A955L1U4_9BACT</name>
<sequence>MKEKYYGAVALLMGGFTYSTFPLLIRLLDITFSEFAQVAVRSFVAVLILVALLYRKRIKIFIPKEKRLSVALFAISFPLAIFFFTFSALETKIANTVFSLYIGSLSISFVVGLVVFREKITIKKILSLGLVFLGLMFFTYPFNLTGIAGIILGILAGIFDGITNSLRKYIKDLPRNVILFYQYLVGIILSLILILIFKEEAIKETIGIESIFAGIVYGALLVFIGNVTIYGFQKFDLNLGTILISSELVFSLILGFLFYLEKPSA</sequence>
<feature type="transmembrane region" description="Helical" evidence="1">
    <location>
        <begin position="67"/>
        <end position="86"/>
    </location>
</feature>
<keyword evidence="1" id="KW-0472">Membrane</keyword>